<protein>
    <submittedName>
        <fullName evidence="4">Uncharacterized protein</fullName>
    </submittedName>
</protein>
<evidence type="ECO:0000256" key="1">
    <source>
        <dbReference type="SAM" id="MobiDB-lite"/>
    </source>
</evidence>
<evidence type="ECO:0000313" key="5">
    <source>
        <dbReference type="Proteomes" id="UP000274822"/>
    </source>
</evidence>
<organism evidence="4 5">
    <name type="scientific">Jimgerdemannia flammicorona</name>
    <dbReference type="NCBI Taxonomy" id="994334"/>
    <lineage>
        <taxon>Eukaryota</taxon>
        <taxon>Fungi</taxon>
        <taxon>Fungi incertae sedis</taxon>
        <taxon>Mucoromycota</taxon>
        <taxon>Mucoromycotina</taxon>
        <taxon>Endogonomycetes</taxon>
        <taxon>Endogonales</taxon>
        <taxon>Endogonaceae</taxon>
        <taxon>Jimgerdemannia</taxon>
    </lineage>
</organism>
<evidence type="ECO:0000313" key="4">
    <source>
        <dbReference type="EMBL" id="RUS33744.1"/>
    </source>
</evidence>
<evidence type="ECO:0000256" key="3">
    <source>
        <dbReference type="SAM" id="SignalP"/>
    </source>
</evidence>
<keyword evidence="5" id="KW-1185">Reference proteome</keyword>
<dbReference type="AlphaFoldDB" id="A0A433QVH9"/>
<feature type="region of interest" description="Disordered" evidence="1">
    <location>
        <begin position="558"/>
        <end position="596"/>
    </location>
</feature>
<name>A0A433QVH9_9FUNG</name>
<accession>A0A433QVH9</accession>
<keyword evidence="3" id="KW-0732">Signal</keyword>
<feature type="transmembrane region" description="Helical" evidence="2">
    <location>
        <begin position="521"/>
        <end position="542"/>
    </location>
</feature>
<feature type="signal peptide" evidence="3">
    <location>
        <begin position="1"/>
        <end position="26"/>
    </location>
</feature>
<sequence length="596" mass="64281">MRKPSSFKSLMSLLLLGALLLNTANAQVSPTAGPVATSAAQPTATVVATPAASTPAASAPATSAPASNSALVSSPVSDSNSISASSAVSQLPSATTSQAPVGTGCLDADFNTVTDFFPDKLQLNGSSGFKVQYQKFYKIINNLKSGEFYLLYCSRSAPNVSFPVKGLVQIPVTNAAALDINTIGFLDLLGKSSSLKYISDPKNVTSPCISQTLTTFSNSVTDADVIFSNKAEPNDKRYVTISIDDTMTPLQKAEWIKFYGLFFNLEKQSEDIYNNVVSQYNCHQQNMQKAEISNRRNISWIGWDPNGPAFNYKTDADIYYKQLTQDAGAIFTIPSSNTLYRIYTNDTLRGQLQNASHVIDLTPFSQADASNIKSWLSLTGYSFSQVNASDYTAMTNALTNAGNYINDPQAPPFMRYKRLWRLDYEANTNGIADYTNRGVARPDLVLQDLIAIQFPTYQSWTRDFLRNFSSESLLTPSASSYGCGSSNFGSCAAQNFKDGGADNPFITNTVTPGELSTEAKIGLGTAGGLIGLAFLAGTFVAFRRRMKDKNTRQFAPLGQSEAFEMPRGGEAIYDDPSAEPARAGRFGGGRGGDLDD</sequence>
<dbReference type="EMBL" id="RBNJ01000974">
    <property type="protein sequence ID" value="RUS33744.1"/>
    <property type="molecule type" value="Genomic_DNA"/>
</dbReference>
<proteinExistence type="predicted"/>
<keyword evidence="2" id="KW-1133">Transmembrane helix</keyword>
<comment type="caution">
    <text evidence="4">The sequence shown here is derived from an EMBL/GenBank/DDBJ whole genome shotgun (WGS) entry which is preliminary data.</text>
</comment>
<dbReference type="Proteomes" id="UP000274822">
    <property type="component" value="Unassembled WGS sequence"/>
</dbReference>
<evidence type="ECO:0000256" key="2">
    <source>
        <dbReference type="SAM" id="Phobius"/>
    </source>
</evidence>
<gene>
    <name evidence="4" type="ORF">BC938DRAFT_484159</name>
</gene>
<feature type="chain" id="PRO_5019073560" evidence="3">
    <location>
        <begin position="27"/>
        <end position="596"/>
    </location>
</feature>
<keyword evidence="2" id="KW-0812">Transmembrane</keyword>
<dbReference type="PANTHER" id="PTHR38360:SF1">
    <property type="entry name" value="F12P19.7"/>
    <property type="match status" value="1"/>
</dbReference>
<reference evidence="4 5" key="1">
    <citation type="journal article" date="2018" name="New Phytol.">
        <title>Phylogenomics of Endogonaceae and evolution of mycorrhizas within Mucoromycota.</title>
        <authorList>
            <person name="Chang Y."/>
            <person name="Desiro A."/>
            <person name="Na H."/>
            <person name="Sandor L."/>
            <person name="Lipzen A."/>
            <person name="Clum A."/>
            <person name="Barry K."/>
            <person name="Grigoriev I.V."/>
            <person name="Martin F.M."/>
            <person name="Stajich J.E."/>
            <person name="Smith M.E."/>
            <person name="Bonito G."/>
            <person name="Spatafora J.W."/>
        </authorList>
    </citation>
    <scope>NUCLEOTIDE SEQUENCE [LARGE SCALE GENOMIC DNA]</scope>
    <source>
        <strain evidence="4 5">AD002</strain>
    </source>
</reference>
<dbReference type="PANTHER" id="PTHR38360">
    <property type="entry name" value="OS03G0120000 PROTEIN"/>
    <property type="match status" value="1"/>
</dbReference>
<keyword evidence="2" id="KW-0472">Membrane</keyword>
<feature type="compositionally biased region" description="Gly residues" evidence="1">
    <location>
        <begin position="585"/>
        <end position="596"/>
    </location>
</feature>